<gene>
    <name evidence="1" type="ORF">B296_00008400</name>
</gene>
<accession>A0A427A0H8</accession>
<name>A0A427A0H8_ENSVE</name>
<organism evidence="1 2">
    <name type="scientific">Ensete ventricosum</name>
    <name type="common">Abyssinian banana</name>
    <name type="synonym">Musa ensete</name>
    <dbReference type="NCBI Taxonomy" id="4639"/>
    <lineage>
        <taxon>Eukaryota</taxon>
        <taxon>Viridiplantae</taxon>
        <taxon>Streptophyta</taxon>
        <taxon>Embryophyta</taxon>
        <taxon>Tracheophyta</taxon>
        <taxon>Spermatophyta</taxon>
        <taxon>Magnoliopsida</taxon>
        <taxon>Liliopsida</taxon>
        <taxon>Zingiberales</taxon>
        <taxon>Musaceae</taxon>
        <taxon>Ensete</taxon>
    </lineage>
</organism>
<reference evidence="1 2" key="1">
    <citation type="journal article" date="2014" name="Agronomy (Basel)">
        <title>A Draft Genome Sequence for Ensete ventricosum, the Drought-Tolerant Tree Against Hunger.</title>
        <authorList>
            <person name="Harrison J."/>
            <person name="Moore K.A."/>
            <person name="Paszkiewicz K."/>
            <person name="Jones T."/>
            <person name="Grant M."/>
            <person name="Ambacheew D."/>
            <person name="Muzemil S."/>
            <person name="Studholme D.J."/>
        </authorList>
    </citation>
    <scope>NUCLEOTIDE SEQUENCE [LARGE SCALE GENOMIC DNA]</scope>
</reference>
<sequence>MGGTTTGTDSITAKSALGTEAMVVPLSPGRWSSSEVYREFADRLSGARWEFTENLLGVHRKIVRSLSGICWKVIGSSSKVE</sequence>
<dbReference type="Proteomes" id="UP000287651">
    <property type="component" value="Unassembled WGS sequence"/>
</dbReference>
<comment type="caution">
    <text evidence="1">The sequence shown here is derived from an EMBL/GenBank/DDBJ whole genome shotgun (WGS) entry which is preliminary data.</text>
</comment>
<proteinExistence type="predicted"/>
<dbReference type="AlphaFoldDB" id="A0A427A0H8"/>
<dbReference type="EMBL" id="AMZH03004248">
    <property type="protein sequence ID" value="RRT69740.1"/>
    <property type="molecule type" value="Genomic_DNA"/>
</dbReference>
<protein>
    <submittedName>
        <fullName evidence="1">Uncharacterized protein</fullName>
    </submittedName>
</protein>
<evidence type="ECO:0000313" key="2">
    <source>
        <dbReference type="Proteomes" id="UP000287651"/>
    </source>
</evidence>
<evidence type="ECO:0000313" key="1">
    <source>
        <dbReference type="EMBL" id="RRT69740.1"/>
    </source>
</evidence>